<dbReference type="EMBL" id="LWDL01000018">
    <property type="protein sequence ID" value="OQW51676.1"/>
    <property type="molecule type" value="Genomic_DNA"/>
</dbReference>
<name>A0A1W9HW48_9HYPH</name>
<dbReference type="InterPro" id="IPR004635">
    <property type="entry name" value="Pept_S49_SppA"/>
</dbReference>
<dbReference type="AlphaFoldDB" id="A0A1W9HW48"/>
<evidence type="ECO:0000313" key="7">
    <source>
        <dbReference type="EMBL" id="OQW51676.1"/>
    </source>
</evidence>
<dbReference type="Gene3D" id="3.90.226.10">
    <property type="entry name" value="2-enoyl-CoA Hydratase, Chain A, domain 1"/>
    <property type="match status" value="1"/>
</dbReference>
<dbReference type="PANTHER" id="PTHR42987">
    <property type="entry name" value="PEPTIDASE S49"/>
    <property type="match status" value="1"/>
</dbReference>
<dbReference type="NCBIfam" id="TIGR00706">
    <property type="entry name" value="SppA_dom"/>
    <property type="match status" value="1"/>
</dbReference>
<comment type="caution">
    <text evidence="7">The sequence shown here is derived from an EMBL/GenBank/DDBJ whole genome shotgun (WGS) entry which is preliminary data.</text>
</comment>
<dbReference type="InterPro" id="IPR002142">
    <property type="entry name" value="Peptidase_S49"/>
</dbReference>
<keyword evidence="4" id="KW-0720">Serine protease</keyword>
<dbReference type="SUPFAM" id="SSF52096">
    <property type="entry name" value="ClpP/crotonase"/>
    <property type="match status" value="1"/>
</dbReference>
<evidence type="ECO:0000256" key="1">
    <source>
        <dbReference type="ARBA" id="ARBA00008683"/>
    </source>
</evidence>
<sequence>MALEADLIVDRRRLRSQVSRWRFLALAILAVGLLATGWVIAKRPGSTTTSDHIARVSLNGLITYDRPFIRVLEQVADNPKAKALMLMIDSPGGSTAGSEAIYIALRRVAEKKPVIAVVGTLGASGAYVAALASDRIFAAQTSLVGSIGVLIQWAEFDQAMKSLGVRFQEIKTSPLKASPNGYEPASEEARAALRSIIDDSYKWFTALVKDRRQMDDAAVATVSDGRVFTGRQALDLRLVDQLGDGKVARMWLSSEKSLPETLTERDYRPQRDTVASFFGFSAARVAAVLGLPEWMSRILDDAAPRLDGLVSVWHP</sequence>
<dbReference type="InterPro" id="IPR029045">
    <property type="entry name" value="ClpP/crotonase-like_dom_sf"/>
</dbReference>
<keyword evidence="5" id="KW-0812">Transmembrane</keyword>
<evidence type="ECO:0000256" key="2">
    <source>
        <dbReference type="ARBA" id="ARBA00022670"/>
    </source>
</evidence>
<evidence type="ECO:0000256" key="4">
    <source>
        <dbReference type="ARBA" id="ARBA00022825"/>
    </source>
</evidence>
<dbReference type="Pfam" id="PF01343">
    <property type="entry name" value="Peptidase_S49"/>
    <property type="match status" value="1"/>
</dbReference>
<dbReference type="GO" id="GO:0006508">
    <property type="term" value="P:proteolysis"/>
    <property type="evidence" value="ECO:0007669"/>
    <property type="project" value="UniProtKB-KW"/>
</dbReference>
<evidence type="ECO:0000256" key="3">
    <source>
        <dbReference type="ARBA" id="ARBA00022801"/>
    </source>
</evidence>
<accession>A0A1W9HW48</accession>
<proteinExistence type="inferred from homology"/>
<reference evidence="7 8" key="1">
    <citation type="journal article" date="2017" name="Water Res.">
        <title>Comammox in drinking water systems.</title>
        <authorList>
            <person name="Wang Y."/>
            <person name="Ma L."/>
            <person name="Mao Y."/>
            <person name="Jiang X."/>
            <person name="Xia Y."/>
            <person name="Yu K."/>
            <person name="Li B."/>
            <person name="Zhang T."/>
        </authorList>
    </citation>
    <scope>NUCLEOTIDE SEQUENCE [LARGE SCALE GENOMIC DNA]</scope>
    <source>
        <strain evidence="7">SG_bin8</strain>
    </source>
</reference>
<dbReference type="GO" id="GO:0008236">
    <property type="term" value="F:serine-type peptidase activity"/>
    <property type="evidence" value="ECO:0007669"/>
    <property type="project" value="UniProtKB-KW"/>
</dbReference>
<evidence type="ECO:0000256" key="5">
    <source>
        <dbReference type="SAM" id="Phobius"/>
    </source>
</evidence>
<organism evidence="7 8">
    <name type="scientific">Candidatus Raskinella chloraquaticus</name>
    <dbReference type="NCBI Taxonomy" id="1951219"/>
    <lineage>
        <taxon>Bacteria</taxon>
        <taxon>Pseudomonadati</taxon>
        <taxon>Pseudomonadota</taxon>
        <taxon>Alphaproteobacteria</taxon>
        <taxon>Hyphomicrobiales</taxon>
        <taxon>Phreatobacteraceae</taxon>
        <taxon>Candidatus Raskinella</taxon>
    </lineage>
</organism>
<keyword evidence="5" id="KW-0472">Membrane</keyword>
<dbReference type="CDD" id="cd07023">
    <property type="entry name" value="S49_Sppa_N_C"/>
    <property type="match status" value="1"/>
</dbReference>
<keyword evidence="5" id="KW-1133">Transmembrane helix</keyword>
<dbReference type="Proteomes" id="UP000192872">
    <property type="component" value="Unassembled WGS sequence"/>
</dbReference>
<dbReference type="PANTHER" id="PTHR42987:SF6">
    <property type="entry name" value="PROTEINASE IV"/>
    <property type="match status" value="1"/>
</dbReference>
<comment type="similarity">
    <text evidence="1">Belongs to the peptidase S49 family.</text>
</comment>
<gene>
    <name evidence="7" type="ORF">A4S15_10670</name>
</gene>
<keyword evidence="2" id="KW-0645">Protease</keyword>
<keyword evidence="3" id="KW-0378">Hydrolase</keyword>
<evidence type="ECO:0000259" key="6">
    <source>
        <dbReference type="Pfam" id="PF01343"/>
    </source>
</evidence>
<feature type="domain" description="Peptidase S49" evidence="6">
    <location>
        <begin position="108"/>
        <end position="256"/>
    </location>
</feature>
<dbReference type="InterPro" id="IPR047272">
    <property type="entry name" value="S49_SppA_C"/>
</dbReference>
<protein>
    <recommendedName>
        <fullName evidence="6">Peptidase S49 domain-containing protein</fullName>
    </recommendedName>
</protein>
<dbReference type="RefSeq" id="WP_376802010.1">
    <property type="nucleotide sequence ID" value="NZ_DBNB01000034.1"/>
</dbReference>
<dbReference type="STRING" id="1827387.A4S15_10670"/>
<dbReference type="Gene3D" id="6.20.330.10">
    <property type="match status" value="1"/>
</dbReference>
<feature type="transmembrane region" description="Helical" evidence="5">
    <location>
        <begin position="21"/>
        <end position="41"/>
    </location>
</feature>
<evidence type="ECO:0000313" key="8">
    <source>
        <dbReference type="Proteomes" id="UP000192872"/>
    </source>
</evidence>